<feature type="transmembrane region" description="Helical" evidence="8">
    <location>
        <begin position="12"/>
        <end position="30"/>
    </location>
</feature>
<dbReference type="GO" id="GO:0005351">
    <property type="term" value="F:carbohydrate:proton symporter activity"/>
    <property type="evidence" value="ECO:0007669"/>
    <property type="project" value="TreeGrafter"/>
</dbReference>
<dbReference type="STRING" id="698492.A0A0E9NIM7"/>
<feature type="transmembrane region" description="Helical" evidence="8">
    <location>
        <begin position="428"/>
        <end position="449"/>
    </location>
</feature>
<comment type="similarity">
    <text evidence="2 7">Belongs to the major facilitator superfamily. Sugar transporter (TC 2.A.1.1) family.</text>
</comment>
<reference evidence="10 11" key="3">
    <citation type="journal article" date="2015" name="Genome Announc.">
        <title>Draft Genome Sequence of the Archiascomycetous Yeast Saitoella complicata.</title>
        <authorList>
            <person name="Yamauchi K."/>
            <person name="Kondo S."/>
            <person name="Hamamoto M."/>
            <person name="Takahashi Y."/>
            <person name="Ogura Y."/>
            <person name="Hayashi T."/>
            <person name="Nishida H."/>
        </authorList>
    </citation>
    <scope>NUCLEOTIDE SEQUENCE [LARGE SCALE GENOMIC DNA]</scope>
    <source>
        <strain evidence="10 11">NRRL Y-17804</strain>
    </source>
</reference>
<evidence type="ECO:0000256" key="7">
    <source>
        <dbReference type="RuleBase" id="RU003346"/>
    </source>
</evidence>
<dbReference type="GO" id="GO:0005886">
    <property type="term" value="C:plasma membrane"/>
    <property type="evidence" value="ECO:0007669"/>
    <property type="project" value="UniProtKB-ARBA"/>
</dbReference>
<dbReference type="AlphaFoldDB" id="A0A0E9NIM7"/>
<feature type="transmembrane region" description="Helical" evidence="8">
    <location>
        <begin position="366"/>
        <end position="388"/>
    </location>
</feature>
<feature type="transmembrane region" description="Helical" evidence="8">
    <location>
        <begin position="144"/>
        <end position="165"/>
    </location>
</feature>
<dbReference type="SUPFAM" id="SSF103473">
    <property type="entry name" value="MFS general substrate transporter"/>
    <property type="match status" value="1"/>
</dbReference>
<reference evidence="10 11" key="1">
    <citation type="journal article" date="2011" name="J. Gen. Appl. Microbiol.">
        <title>Draft genome sequencing of the enigmatic yeast Saitoella complicata.</title>
        <authorList>
            <person name="Nishida H."/>
            <person name="Hamamoto M."/>
            <person name="Sugiyama J."/>
        </authorList>
    </citation>
    <scope>NUCLEOTIDE SEQUENCE [LARGE SCALE GENOMIC DNA]</scope>
    <source>
        <strain evidence="10 11">NRRL Y-17804</strain>
    </source>
</reference>
<dbReference type="FunFam" id="1.20.1250.20:FF:000090">
    <property type="entry name" value="MFS sugar transporter, putative"/>
    <property type="match status" value="1"/>
</dbReference>
<dbReference type="Proteomes" id="UP000033140">
    <property type="component" value="Unassembled WGS sequence"/>
</dbReference>
<feature type="transmembrane region" description="Helical" evidence="8">
    <location>
        <begin position="88"/>
        <end position="105"/>
    </location>
</feature>
<evidence type="ECO:0000259" key="9">
    <source>
        <dbReference type="PROSITE" id="PS50850"/>
    </source>
</evidence>
<evidence type="ECO:0000313" key="11">
    <source>
        <dbReference type="Proteomes" id="UP000033140"/>
    </source>
</evidence>
<dbReference type="RefSeq" id="XP_019022064.1">
    <property type="nucleotide sequence ID" value="XM_019169787.1"/>
</dbReference>
<evidence type="ECO:0000256" key="3">
    <source>
        <dbReference type="ARBA" id="ARBA00022448"/>
    </source>
</evidence>
<dbReference type="InterPro" id="IPR050360">
    <property type="entry name" value="MFS_Sugar_Transporters"/>
</dbReference>
<feature type="transmembrane region" description="Helical" evidence="8">
    <location>
        <begin position="56"/>
        <end position="76"/>
    </location>
</feature>
<dbReference type="PANTHER" id="PTHR48022">
    <property type="entry name" value="PLASTIDIC GLUCOSE TRANSPORTER 4"/>
    <property type="match status" value="1"/>
</dbReference>
<dbReference type="InterPro" id="IPR005829">
    <property type="entry name" value="Sugar_transporter_CS"/>
</dbReference>
<dbReference type="InterPro" id="IPR036259">
    <property type="entry name" value="MFS_trans_sf"/>
</dbReference>
<evidence type="ECO:0000313" key="10">
    <source>
        <dbReference type="EMBL" id="GAO49668.1"/>
    </source>
</evidence>
<feature type="transmembrane region" description="Helical" evidence="8">
    <location>
        <begin position="400"/>
        <end position="422"/>
    </location>
</feature>
<evidence type="ECO:0000256" key="4">
    <source>
        <dbReference type="ARBA" id="ARBA00022692"/>
    </source>
</evidence>
<name>A0A0E9NIM7_SAICN</name>
<sequence>MARGLRGLRGTALNFAIAVIAGTAFWLFGYDMGVMGGIITEQPFLSVLPEMKDPNILGIVIASFELGCLVGALACLEVGDRLGRRKTVVMGMALIAIGGAMQAGANGIALFTAGRVVAGLGMGFDVATVPTWQAECSKSHNRGWLVMIEGAMCTIGVACSLWVGYGAYFLQPSQAAWRLPVAIQCIPAVTVFVCIMFLPESPRWLIKHGHIEEATEILSRLVDKPIDHPDVVEERDQIVATFEAQKGEKPFSYRELLEGGKTQTFRRVALGFFIQSAQQLSGINMVSTYANKIITDSFGLPSEMSHLLAAAGGTEYAICSCISAFLVEYFGRRRMFMWTAAGMAASFCIIPALLSTGSRTNQLVGAGFLFVFNTFFGLCWVGGPFLYSAEIAPLRVRSQANAIASAGNWIFCFIVVMIIPPAFANIGYHTYIIFAIINASFIPVIYFYLPETKGRSLEEMDVIFAAGGNPVKVERSMPKGLSAHEARVALGLDAELSTSPLPEHKMEDMKGETVYIERV</sequence>
<accession>A0A0E9NIM7</accession>
<evidence type="ECO:0000256" key="8">
    <source>
        <dbReference type="SAM" id="Phobius"/>
    </source>
</evidence>
<dbReference type="EMBL" id="BACD03000024">
    <property type="protein sequence ID" value="GAO49668.1"/>
    <property type="molecule type" value="Genomic_DNA"/>
</dbReference>
<evidence type="ECO:0000256" key="2">
    <source>
        <dbReference type="ARBA" id="ARBA00010992"/>
    </source>
</evidence>
<evidence type="ECO:0000256" key="5">
    <source>
        <dbReference type="ARBA" id="ARBA00022989"/>
    </source>
</evidence>
<dbReference type="Gene3D" id="1.20.1250.20">
    <property type="entry name" value="MFS general substrate transporter like domains"/>
    <property type="match status" value="1"/>
</dbReference>
<feature type="domain" description="Major facilitator superfamily (MFS) profile" evidence="9">
    <location>
        <begin position="17"/>
        <end position="453"/>
    </location>
</feature>
<evidence type="ECO:0000256" key="6">
    <source>
        <dbReference type="ARBA" id="ARBA00023136"/>
    </source>
</evidence>
<dbReference type="InterPro" id="IPR003663">
    <property type="entry name" value="Sugar/inositol_transpt"/>
</dbReference>
<comment type="subcellular location">
    <subcellularLocation>
        <location evidence="1">Membrane</location>
        <topology evidence="1">Multi-pass membrane protein</topology>
    </subcellularLocation>
</comment>
<dbReference type="PANTHER" id="PTHR48022:SF62">
    <property type="entry name" value="HEXOSE CARRIER PROTEIN"/>
    <property type="match status" value="1"/>
</dbReference>
<dbReference type="PROSITE" id="PS00216">
    <property type="entry name" value="SUGAR_TRANSPORT_1"/>
    <property type="match status" value="1"/>
</dbReference>
<keyword evidence="4 8" id="KW-0812">Transmembrane</keyword>
<feature type="transmembrane region" description="Helical" evidence="8">
    <location>
        <begin position="177"/>
        <end position="198"/>
    </location>
</feature>
<dbReference type="PRINTS" id="PR00171">
    <property type="entry name" value="SUGRTRNSPORT"/>
</dbReference>
<dbReference type="InterPro" id="IPR005828">
    <property type="entry name" value="MFS_sugar_transport-like"/>
</dbReference>
<comment type="caution">
    <text evidence="10">The sequence shown here is derived from an EMBL/GenBank/DDBJ whole genome shotgun (WGS) entry which is preliminary data.</text>
</comment>
<keyword evidence="3 7" id="KW-0813">Transport</keyword>
<dbReference type="InterPro" id="IPR020846">
    <property type="entry name" value="MFS_dom"/>
</dbReference>
<dbReference type="NCBIfam" id="TIGR00879">
    <property type="entry name" value="SP"/>
    <property type="match status" value="1"/>
</dbReference>
<reference evidence="10 11" key="2">
    <citation type="journal article" date="2014" name="J. Gen. Appl. Microbiol.">
        <title>The early diverging ascomycetous budding yeast Saitoella complicata has three histone deacetylases belonging to the Clr6, Hos2, and Rpd3 lineages.</title>
        <authorList>
            <person name="Nishida H."/>
            <person name="Matsumoto T."/>
            <person name="Kondo S."/>
            <person name="Hamamoto M."/>
            <person name="Yoshikawa H."/>
        </authorList>
    </citation>
    <scope>NUCLEOTIDE SEQUENCE [LARGE SCALE GENOMIC DNA]</scope>
    <source>
        <strain evidence="10 11">NRRL Y-17804</strain>
    </source>
</reference>
<feature type="transmembrane region" description="Helical" evidence="8">
    <location>
        <begin position="335"/>
        <end position="354"/>
    </location>
</feature>
<protein>
    <recommendedName>
        <fullName evidence="9">Major facilitator superfamily (MFS) profile domain-containing protein</fullName>
    </recommendedName>
</protein>
<keyword evidence="6 8" id="KW-0472">Membrane</keyword>
<dbReference type="PROSITE" id="PS50850">
    <property type="entry name" value="MFS"/>
    <property type="match status" value="1"/>
</dbReference>
<dbReference type="Pfam" id="PF00083">
    <property type="entry name" value="Sugar_tr"/>
    <property type="match status" value="1"/>
</dbReference>
<proteinExistence type="inferred from homology"/>
<gene>
    <name evidence="10" type="ORF">G7K_3815-t1</name>
</gene>
<keyword evidence="11" id="KW-1185">Reference proteome</keyword>
<organism evidence="10 11">
    <name type="scientific">Saitoella complicata (strain BCRC 22490 / CBS 7301 / JCM 7358 / NBRC 10748 / NRRL Y-17804)</name>
    <dbReference type="NCBI Taxonomy" id="698492"/>
    <lineage>
        <taxon>Eukaryota</taxon>
        <taxon>Fungi</taxon>
        <taxon>Dikarya</taxon>
        <taxon>Ascomycota</taxon>
        <taxon>Taphrinomycotina</taxon>
        <taxon>Taphrinomycotina incertae sedis</taxon>
        <taxon>Saitoella</taxon>
    </lineage>
</organism>
<keyword evidence="5 8" id="KW-1133">Transmembrane helix</keyword>
<evidence type="ECO:0000256" key="1">
    <source>
        <dbReference type="ARBA" id="ARBA00004141"/>
    </source>
</evidence>
<dbReference type="OMA" id="WVMIEGG"/>
<dbReference type="OrthoDB" id="6612291at2759"/>